<dbReference type="InterPro" id="IPR027417">
    <property type="entry name" value="P-loop_NTPase"/>
</dbReference>
<dbReference type="AlphaFoldDB" id="A0A3A1YEY8"/>
<organism evidence="3 4">
    <name type="scientific">Psittacicella gerlachiana</name>
    <dbReference type="NCBI Taxonomy" id="2028574"/>
    <lineage>
        <taxon>Bacteria</taxon>
        <taxon>Pseudomonadati</taxon>
        <taxon>Pseudomonadota</taxon>
        <taxon>Gammaproteobacteria</taxon>
        <taxon>Pasteurellales</taxon>
        <taxon>Psittacicellaceae</taxon>
        <taxon>Psittacicella</taxon>
    </lineage>
</organism>
<dbReference type="SUPFAM" id="SSF52540">
    <property type="entry name" value="P-loop containing nucleoside triphosphate hydrolases"/>
    <property type="match status" value="1"/>
</dbReference>
<dbReference type="PANTHER" id="PTHR43210:SF5">
    <property type="entry name" value="DETHIOBIOTIN SYNTHETASE"/>
    <property type="match status" value="1"/>
</dbReference>
<proteinExistence type="predicted"/>
<dbReference type="GO" id="GO:0005829">
    <property type="term" value="C:cytosol"/>
    <property type="evidence" value="ECO:0007669"/>
    <property type="project" value="TreeGrafter"/>
</dbReference>
<reference evidence="3 4" key="1">
    <citation type="submission" date="2017-08" db="EMBL/GenBank/DDBJ databases">
        <title>Reclassification of Bisgaard taxon 37 and 44.</title>
        <authorList>
            <person name="Christensen H."/>
        </authorList>
    </citation>
    <scope>NUCLEOTIDE SEQUENCE [LARGE SCALE GENOMIC DNA]</scope>
    <source>
        <strain evidence="3 4">EEAB3T1</strain>
    </source>
</reference>
<keyword evidence="1" id="KW-0093">Biotin biosynthesis</keyword>
<dbReference type="EC" id="6.3.3.3" evidence="2"/>
<dbReference type="InterPro" id="IPR004472">
    <property type="entry name" value="DTB_synth_BioD"/>
</dbReference>
<gene>
    <name evidence="3" type="primary">bioD</name>
    <name evidence="3" type="ORF">CKF59_03235</name>
</gene>
<sequence>MKAIIVCGIDTDIGKTYVSGSILAQLAYNNFRVSSFKPVQTGCNNFSVDLQEHKKIVDLYAQERDSLRSSHNFLGNEKMCSYIFSQPVSPHLASANEQQYIKVDKILEDFMNYLTQFYPQVNLNNLITNTYHQLDYLVVELAGGIMSPVNNLLTNLDLIEKFRDICQSKKIDFEVVLVTAGKLGSISHTLSALT</sequence>
<protein>
    <recommendedName>
        <fullName evidence="2">Dethiobiotin synthase</fullName>
        <ecNumber evidence="2">6.3.3.3</ecNumber>
    </recommendedName>
</protein>
<evidence type="ECO:0000313" key="4">
    <source>
        <dbReference type="Proteomes" id="UP000265964"/>
    </source>
</evidence>
<accession>A0A3A1YEY8</accession>
<dbReference type="PIRSF" id="PIRSF006755">
    <property type="entry name" value="DTB_synth"/>
    <property type="match status" value="1"/>
</dbReference>
<evidence type="ECO:0000256" key="2">
    <source>
        <dbReference type="NCBIfam" id="TIGR00347"/>
    </source>
</evidence>
<dbReference type="CDD" id="cd03109">
    <property type="entry name" value="DTBS"/>
    <property type="match status" value="1"/>
</dbReference>
<evidence type="ECO:0000256" key="1">
    <source>
        <dbReference type="ARBA" id="ARBA00022756"/>
    </source>
</evidence>
<feature type="non-terminal residue" evidence="3">
    <location>
        <position position="194"/>
    </location>
</feature>
<keyword evidence="4" id="KW-1185">Reference proteome</keyword>
<dbReference type="Gene3D" id="3.40.50.300">
    <property type="entry name" value="P-loop containing nucleotide triphosphate hydrolases"/>
    <property type="match status" value="1"/>
</dbReference>
<dbReference type="OrthoDB" id="9802097at2"/>
<comment type="caution">
    <text evidence="3">The sequence shown here is derived from an EMBL/GenBank/DDBJ whole genome shotgun (WGS) entry which is preliminary data.</text>
</comment>
<dbReference type="EMBL" id="NRJF01000079">
    <property type="protein sequence ID" value="RIY35839.1"/>
    <property type="molecule type" value="Genomic_DNA"/>
</dbReference>
<dbReference type="NCBIfam" id="TIGR00347">
    <property type="entry name" value="bioD"/>
    <property type="match status" value="1"/>
</dbReference>
<dbReference type="Pfam" id="PF13500">
    <property type="entry name" value="AAA_26"/>
    <property type="match status" value="1"/>
</dbReference>
<dbReference type="PANTHER" id="PTHR43210">
    <property type="entry name" value="DETHIOBIOTIN SYNTHETASE"/>
    <property type="match status" value="1"/>
</dbReference>
<name>A0A3A1YEY8_9GAMM</name>
<dbReference type="GO" id="GO:0004141">
    <property type="term" value="F:dethiobiotin synthase activity"/>
    <property type="evidence" value="ECO:0007669"/>
    <property type="project" value="UniProtKB-UniRule"/>
</dbReference>
<evidence type="ECO:0000313" key="3">
    <source>
        <dbReference type="EMBL" id="RIY35839.1"/>
    </source>
</evidence>
<dbReference type="GO" id="GO:0005524">
    <property type="term" value="F:ATP binding"/>
    <property type="evidence" value="ECO:0007669"/>
    <property type="project" value="InterPro"/>
</dbReference>
<dbReference type="GO" id="GO:0000287">
    <property type="term" value="F:magnesium ion binding"/>
    <property type="evidence" value="ECO:0007669"/>
    <property type="project" value="InterPro"/>
</dbReference>
<dbReference type="RefSeq" id="WP_119534545.1">
    <property type="nucleotide sequence ID" value="NZ_NRJF01000079.1"/>
</dbReference>
<dbReference type="Proteomes" id="UP000265964">
    <property type="component" value="Unassembled WGS sequence"/>
</dbReference>
<dbReference type="GO" id="GO:0009102">
    <property type="term" value="P:biotin biosynthetic process"/>
    <property type="evidence" value="ECO:0007669"/>
    <property type="project" value="UniProtKB-UniRule"/>
</dbReference>
<dbReference type="UniPathway" id="UPA00078"/>